<organism evidence="1 2">
    <name type="scientific">Nitrospirillum amazonense</name>
    <dbReference type="NCBI Taxonomy" id="28077"/>
    <lineage>
        <taxon>Bacteria</taxon>
        <taxon>Pseudomonadati</taxon>
        <taxon>Pseudomonadota</taxon>
        <taxon>Alphaproteobacteria</taxon>
        <taxon>Rhodospirillales</taxon>
        <taxon>Azospirillaceae</taxon>
        <taxon>Nitrospirillum</taxon>
    </lineage>
</organism>
<gene>
    <name evidence="1" type="ORF">FBZ90_114129</name>
</gene>
<name>A0A560GW21_9PROT</name>
<dbReference type="Pfam" id="PF13704">
    <property type="entry name" value="Glyco_tranf_2_4"/>
    <property type="match status" value="1"/>
</dbReference>
<dbReference type="AlphaFoldDB" id="A0A560GW21"/>
<protein>
    <submittedName>
        <fullName evidence="1">Glycosyl transferase family 2</fullName>
    </submittedName>
</protein>
<accession>A0A560GW21</accession>
<dbReference type="OrthoDB" id="4964299at2"/>
<reference evidence="1 2" key="1">
    <citation type="submission" date="2019-06" db="EMBL/GenBank/DDBJ databases">
        <title>Genomic Encyclopedia of Type Strains, Phase IV (KMG-V): Genome sequencing to study the core and pangenomes of soil and plant-associated prokaryotes.</title>
        <authorList>
            <person name="Whitman W."/>
        </authorList>
    </citation>
    <scope>NUCLEOTIDE SEQUENCE [LARGE SCALE GENOMIC DNA]</scope>
    <source>
        <strain evidence="1 2">BR 11622</strain>
    </source>
</reference>
<dbReference type="RefSeq" id="WP_145735080.1">
    <property type="nucleotide sequence ID" value="NZ_VITR01000014.1"/>
</dbReference>
<dbReference type="GO" id="GO:0016740">
    <property type="term" value="F:transferase activity"/>
    <property type="evidence" value="ECO:0007669"/>
    <property type="project" value="UniProtKB-KW"/>
</dbReference>
<dbReference type="EMBL" id="VITR01000014">
    <property type="protein sequence ID" value="TWB37640.1"/>
    <property type="molecule type" value="Genomic_DNA"/>
</dbReference>
<evidence type="ECO:0000313" key="1">
    <source>
        <dbReference type="EMBL" id="TWB37640.1"/>
    </source>
</evidence>
<evidence type="ECO:0000313" key="2">
    <source>
        <dbReference type="Proteomes" id="UP000315751"/>
    </source>
</evidence>
<keyword evidence="2" id="KW-1185">Reference proteome</keyword>
<sequence>MKLHAILITRNDDLIIGDWLRRHHGFFDTIAVVDGSDGTYTRTLCADYANVRYDRDPPGPITDQTLRHRGYEMLRDAVTEGDWFFAAHPDEFLIHDPRSLMSITANIVMWLPLHILPHTTEIEAWRVAEGRHPTTLFSHFWWRRGAVPHCEYRMWKLVREPVWDLVSTKPSTSVIPMNYMGEAIPTLVPIYLHYKCYNPCPDLYEADGRLKKSNLNTGMPSAGQGEYFFDDDHPYMEQGVAWNVARFTTPADLVARFGNPPRLVQVGNELTMVNDEGAVVH</sequence>
<dbReference type="Proteomes" id="UP000315751">
    <property type="component" value="Unassembled WGS sequence"/>
</dbReference>
<comment type="caution">
    <text evidence="1">The sequence shown here is derived from an EMBL/GenBank/DDBJ whole genome shotgun (WGS) entry which is preliminary data.</text>
</comment>
<proteinExistence type="predicted"/>
<keyword evidence="1" id="KW-0808">Transferase</keyword>